<evidence type="ECO:0000256" key="2">
    <source>
        <dbReference type="SAM" id="SignalP"/>
    </source>
</evidence>
<protein>
    <recommendedName>
        <fullName evidence="5">VPLPA-CTERM protein sorting domain-containing protein</fullName>
    </recommendedName>
</protein>
<keyword evidence="1" id="KW-0472">Membrane</keyword>
<evidence type="ECO:0000256" key="1">
    <source>
        <dbReference type="SAM" id="Phobius"/>
    </source>
</evidence>
<organism evidence="3 4">
    <name type="scientific">Roseobacter denitrificans (strain ATCC 33942 / OCh 114)</name>
    <name type="common">Erythrobacter sp. (strain OCh 114)</name>
    <name type="synonym">Roseobacter denitrificans</name>
    <dbReference type="NCBI Taxonomy" id="375451"/>
    <lineage>
        <taxon>Bacteria</taxon>
        <taxon>Pseudomonadati</taxon>
        <taxon>Pseudomonadota</taxon>
        <taxon>Alphaproteobacteria</taxon>
        <taxon>Rhodobacterales</taxon>
        <taxon>Roseobacteraceae</taxon>
        <taxon>Roseobacter</taxon>
    </lineage>
</organism>
<evidence type="ECO:0008006" key="5">
    <source>
        <dbReference type="Google" id="ProtNLM"/>
    </source>
</evidence>
<evidence type="ECO:0000313" key="4">
    <source>
        <dbReference type="Proteomes" id="UP000007029"/>
    </source>
</evidence>
<keyword evidence="1" id="KW-0812">Transmembrane</keyword>
<name>Q16CH8_ROSDO</name>
<dbReference type="EMBL" id="CP000362">
    <property type="protein sequence ID" value="ABG30315.1"/>
    <property type="molecule type" value="Genomic_DNA"/>
</dbReference>
<feature type="transmembrane region" description="Helical" evidence="1">
    <location>
        <begin position="188"/>
        <end position="207"/>
    </location>
</feature>
<evidence type="ECO:0000313" key="3">
    <source>
        <dbReference type="EMBL" id="ABG30315.1"/>
    </source>
</evidence>
<accession>Q16CH8</accession>
<dbReference type="InterPro" id="IPR022472">
    <property type="entry name" value="VPLPA-CTERM"/>
</dbReference>
<reference evidence="3 4" key="1">
    <citation type="journal article" date="2007" name="J. Bacteriol.">
        <title>The complete genome sequence of Roseobacter denitrificans reveals a mixotrophic rather than photosynthetic metabolism.</title>
        <authorList>
            <person name="Swingley W.D."/>
            <person name="Sadekar S."/>
            <person name="Mastrian S.D."/>
            <person name="Matthies H.J."/>
            <person name="Hao J."/>
            <person name="Ramos H."/>
            <person name="Acharya C.R."/>
            <person name="Conrad A.L."/>
            <person name="Taylor H.L."/>
            <person name="Dejesa L.C."/>
            <person name="Shah M.K."/>
            <person name="O'huallachain M.E."/>
            <person name="Lince M.T."/>
            <person name="Blankenship R.E."/>
            <person name="Beatty J.T."/>
            <person name="Touchman J.W."/>
        </authorList>
    </citation>
    <scope>NUCLEOTIDE SEQUENCE [LARGE SCALE GENOMIC DNA]</scope>
    <source>
        <strain evidence="4">ATCC 33942 / OCh 114</strain>
    </source>
</reference>
<dbReference type="HOGENOM" id="CLU_1249398_0_0_5"/>
<dbReference type="OrthoDB" id="7859532at2"/>
<keyword evidence="1" id="KW-1133">Transmembrane helix</keyword>
<sequence length="214" mass="21823">MNVKTLMATTAAILTLSISAANAASFSFTGTNQTQVIAKNDLGLGLNGQTIDFISGDKKSTSNGLSITGGPAKVTFTYLGFEAGNTNFSANVGGTLFTNKGTGASTVNATATVNQLIDGLVAFSFGTTIPTASAGEIFNNAGANPASANYAIGYKAISATSYYVLFDDIASGDRDFDDMAMRIDIAPVPLPAAGFMLLAGIGGLAAMKRRKKSS</sequence>
<keyword evidence="4" id="KW-1185">Reference proteome</keyword>
<keyword evidence="2" id="KW-0732">Signal</keyword>
<proteinExistence type="predicted"/>
<gene>
    <name evidence="3" type="ordered locus">RD1_0615</name>
</gene>
<dbReference type="Proteomes" id="UP000007029">
    <property type="component" value="Chromosome"/>
</dbReference>
<dbReference type="eggNOG" id="ENOG5031A38">
    <property type="taxonomic scope" value="Bacteria"/>
</dbReference>
<feature type="chain" id="PRO_5004184323" description="VPLPA-CTERM protein sorting domain-containing protein" evidence="2">
    <location>
        <begin position="24"/>
        <end position="214"/>
    </location>
</feature>
<dbReference type="NCBIfam" id="TIGR03370">
    <property type="entry name" value="VPLPA-CTERM"/>
    <property type="match status" value="1"/>
</dbReference>
<feature type="signal peptide" evidence="2">
    <location>
        <begin position="1"/>
        <end position="23"/>
    </location>
</feature>
<dbReference type="AlphaFoldDB" id="Q16CH8"/>
<dbReference type="KEGG" id="rde:RD1_0615"/>